<dbReference type="HOGENOM" id="CLU_2110367_0_0_1"/>
<reference evidence="2" key="1">
    <citation type="journal article" date="2010" name="Genome Biol.">
        <title>Genome sequence of the necrotrophic plant pathogen Pythium ultimum reveals original pathogenicity mechanisms and effector repertoire.</title>
        <authorList>
            <person name="Levesque C.A."/>
            <person name="Brouwer H."/>
            <person name="Cano L."/>
            <person name="Hamilton J.P."/>
            <person name="Holt C."/>
            <person name="Huitema E."/>
            <person name="Raffaele S."/>
            <person name="Robideau G.P."/>
            <person name="Thines M."/>
            <person name="Win J."/>
            <person name="Zerillo M.M."/>
            <person name="Beakes G.W."/>
            <person name="Boore J.L."/>
            <person name="Busam D."/>
            <person name="Dumas B."/>
            <person name="Ferriera S."/>
            <person name="Fuerstenberg S.I."/>
            <person name="Gachon C.M."/>
            <person name="Gaulin E."/>
            <person name="Govers F."/>
            <person name="Grenville-Briggs L."/>
            <person name="Horner N."/>
            <person name="Hostetler J."/>
            <person name="Jiang R.H."/>
            <person name="Johnson J."/>
            <person name="Krajaejun T."/>
            <person name="Lin H."/>
            <person name="Meijer H.J."/>
            <person name="Moore B."/>
            <person name="Morris P."/>
            <person name="Phuntmart V."/>
            <person name="Puiu D."/>
            <person name="Shetty J."/>
            <person name="Stajich J.E."/>
            <person name="Tripathy S."/>
            <person name="Wawra S."/>
            <person name="van West P."/>
            <person name="Whitty B.R."/>
            <person name="Coutinho P.M."/>
            <person name="Henrissat B."/>
            <person name="Martin F."/>
            <person name="Thomas P.D."/>
            <person name="Tyler B.M."/>
            <person name="De Vries R.P."/>
            <person name="Kamoun S."/>
            <person name="Yandell M."/>
            <person name="Tisserat N."/>
            <person name="Buell C.R."/>
        </authorList>
    </citation>
    <scope>NUCLEOTIDE SEQUENCE</scope>
    <source>
        <strain evidence="2">DAOM:BR144</strain>
    </source>
</reference>
<organism evidence="1 2">
    <name type="scientific">Globisporangium ultimum (strain ATCC 200006 / CBS 805.95 / DAOM BR144)</name>
    <name type="common">Pythium ultimum</name>
    <dbReference type="NCBI Taxonomy" id="431595"/>
    <lineage>
        <taxon>Eukaryota</taxon>
        <taxon>Sar</taxon>
        <taxon>Stramenopiles</taxon>
        <taxon>Oomycota</taxon>
        <taxon>Peronosporomycetes</taxon>
        <taxon>Pythiales</taxon>
        <taxon>Pythiaceae</taxon>
        <taxon>Globisporangium</taxon>
    </lineage>
</organism>
<accession>K3W531</accession>
<dbReference type="eggNOG" id="ENOG502SBUV">
    <property type="taxonomic scope" value="Eukaryota"/>
</dbReference>
<evidence type="ECO:0000313" key="2">
    <source>
        <dbReference type="Proteomes" id="UP000019132"/>
    </source>
</evidence>
<reference evidence="2" key="2">
    <citation type="submission" date="2010-04" db="EMBL/GenBank/DDBJ databases">
        <authorList>
            <person name="Buell R."/>
            <person name="Hamilton J."/>
            <person name="Hostetler J."/>
        </authorList>
    </citation>
    <scope>NUCLEOTIDE SEQUENCE [LARGE SCALE GENOMIC DNA]</scope>
    <source>
        <strain evidence="2">DAOM:BR144</strain>
    </source>
</reference>
<name>K3W531_GLOUD</name>
<reference evidence="1" key="3">
    <citation type="submission" date="2015-02" db="UniProtKB">
        <authorList>
            <consortium name="EnsemblProtists"/>
        </authorList>
    </citation>
    <scope>IDENTIFICATION</scope>
    <source>
        <strain evidence="1">DAOM BR144</strain>
    </source>
</reference>
<dbReference type="InParanoid" id="K3W531"/>
<protein>
    <submittedName>
        <fullName evidence="1">Uncharacterized protein</fullName>
    </submittedName>
</protein>
<dbReference type="EnsemblProtists" id="PYU1_T000072">
    <property type="protein sequence ID" value="PYU1_T000072"/>
    <property type="gene ID" value="PYU1_G000072"/>
</dbReference>
<proteinExistence type="predicted"/>
<sequence length="101" mass="10767">MFFTFLRSRGGSFSSFTKSDDADGIIDTVATRLTIVNLMVTLRPFQSLVALQISSPTFFGERPRGPTFGARAEAGATSPPTVLKMTIFSSPAGGGGAMRMR</sequence>
<dbReference type="EMBL" id="GL376636">
    <property type="status" value="NOT_ANNOTATED_CDS"/>
    <property type="molecule type" value="Genomic_DNA"/>
</dbReference>
<dbReference type="Proteomes" id="UP000019132">
    <property type="component" value="Unassembled WGS sequence"/>
</dbReference>
<dbReference type="AlphaFoldDB" id="K3W531"/>
<keyword evidence="2" id="KW-1185">Reference proteome</keyword>
<evidence type="ECO:0000313" key="1">
    <source>
        <dbReference type="EnsemblProtists" id="PYU1_T000072"/>
    </source>
</evidence>
<dbReference type="VEuPathDB" id="FungiDB:PYU1_G000072"/>